<dbReference type="RefSeq" id="WP_156446674.1">
    <property type="nucleotide sequence ID" value="NZ_JBHSLU010000046.1"/>
</dbReference>
<accession>A0ABW0P3C4</accession>
<keyword evidence="2" id="KW-1185">Reference proteome</keyword>
<name>A0ABW0P3C4_9HYPH</name>
<protein>
    <submittedName>
        <fullName evidence="1">Uncharacterized protein</fullName>
    </submittedName>
</protein>
<sequence length="242" mass="26342">MTSTGHSGARYLAANNGYLALTERVWGELEGRSPISAGAAIGDPDRDRRLWLLDRNGYYDCEQAVIGAASGRRVPVEISAQRVWCSGIACDLEFFRPLALPQTGAAMAPPGPRAAFLPELETNLRKLTPFDRTILIRRMLTAVAEGGILIARVDPNPAITRYSDTLRGRLAAYIAPGRSEIAVKLDFSALDEAAAERHLLELAAEIWSLIRFTKDPETAGMLERLVAPYTLPTSPVVARLGD</sequence>
<gene>
    <name evidence="1" type="ORF">ACFPN9_15000</name>
</gene>
<organism evidence="1 2">
    <name type="scientific">Bosea massiliensis</name>
    <dbReference type="NCBI Taxonomy" id="151419"/>
    <lineage>
        <taxon>Bacteria</taxon>
        <taxon>Pseudomonadati</taxon>
        <taxon>Pseudomonadota</taxon>
        <taxon>Alphaproteobacteria</taxon>
        <taxon>Hyphomicrobiales</taxon>
        <taxon>Boseaceae</taxon>
        <taxon>Bosea</taxon>
    </lineage>
</organism>
<dbReference type="EMBL" id="JBHSLU010000046">
    <property type="protein sequence ID" value="MFC5506562.1"/>
    <property type="molecule type" value="Genomic_DNA"/>
</dbReference>
<evidence type="ECO:0000313" key="1">
    <source>
        <dbReference type="EMBL" id="MFC5506562.1"/>
    </source>
</evidence>
<dbReference type="Proteomes" id="UP001596060">
    <property type="component" value="Unassembled WGS sequence"/>
</dbReference>
<proteinExistence type="predicted"/>
<evidence type="ECO:0000313" key="2">
    <source>
        <dbReference type="Proteomes" id="UP001596060"/>
    </source>
</evidence>
<comment type="caution">
    <text evidence="1">The sequence shown here is derived from an EMBL/GenBank/DDBJ whole genome shotgun (WGS) entry which is preliminary data.</text>
</comment>
<reference evidence="2" key="1">
    <citation type="journal article" date="2019" name="Int. J. Syst. Evol. Microbiol.">
        <title>The Global Catalogue of Microorganisms (GCM) 10K type strain sequencing project: providing services to taxonomists for standard genome sequencing and annotation.</title>
        <authorList>
            <consortium name="The Broad Institute Genomics Platform"/>
            <consortium name="The Broad Institute Genome Sequencing Center for Infectious Disease"/>
            <person name="Wu L."/>
            <person name="Ma J."/>
        </authorList>
    </citation>
    <scope>NUCLEOTIDE SEQUENCE [LARGE SCALE GENOMIC DNA]</scope>
    <source>
        <strain evidence="2">CCUG 43117</strain>
    </source>
</reference>